<keyword evidence="1" id="KW-0732">Signal</keyword>
<dbReference type="AlphaFoldDB" id="A0AAD8EMM3"/>
<feature type="non-terminal residue" evidence="2">
    <location>
        <position position="1"/>
    </location>
</feature>
<name>A0AAD8EMM3_DIPPU</name>
<accession>A0AAD8EMM3</accession>
<organism evidence="2 3">
    <name type="scientific">Diploptera punctata</name>
    <name type="common">Pacific beetle cockroach</name>
    <dbReference type="NCBI Taxonomy" id="6984"/>
    <lineage>
        <taxon>Eukaryota</taxon>
        <taxon>Metazoa</taxon>
        <taxon>Ecdysozoa</taxon>
        <taxon>Arthropoda</taxon>
        <taxon>Hexapoda</taxon>
        <taxon>Insecta</taxon>
        <taxon>Pterygota</taxon>
        <taxon>Neoptera</taxon>
        <taxon>Polyneoptera</taxon>
        <taxon>Dictyoptera</taxon>
        <taxon>Blattodea</taxon>
        <taxon>Blaberoidea</taxon>
        <taxon>Blaberidae</taxon>
        <taxon>Diplopterinae</taxon>
        <taxon>Diploptera</taxon>
    </lineage>
</organism>
<protein>
    <submittedName>
        <fullName evidence="2">Uncharacterized protein</fullName>
    </submittedName>
</protein>
<dbReference type="EMBL" id="JASPKZ010001994">
    <property type="protein sequence ID" value="KAJ9596335.1"/>
    <property type="molecule type" value="Genomic_DNA"/>
</dbReference>
<reference evidence="2" key="2">
    <citation type="submission" date="2023-05" db="EMBL/GenBank/DDBJ databases">
        <authorList>
            <person name="Fouks B."/>
        </authorList>
    </citation>
    <scope>NUCLEOTIDE SEQUENCE</scope>
    <source>
        <strain evidence="2">Stay&amp;Tobe</strain>
        <tissue evidence="2">Testes</tissue>
    </source>
</reference>
<evidence type="ECO:0000313" key="3">
    <source>
        <dbReference type="Proteomes" id="UP001233999"/>
    </source>
</evidence>
<feature type="chain" id="PRO_5042011837" evidence="1">
    <location>
        <begin position="18"/>
        <end position="63"/>
    </location>
</feature>
<dbReference type="Proteomes" id="UP001233999">
    <property type="component" value="Unassembled WGS sequence"/>
</dbReference>
<evidence type="ECO:0000313" key="2">
    <source>
        <dbReference type="EMBL" id="KAJ9596335.1"/>
    </source>
</evidence>
<gene>
    <name evidence="2" type="ORF">L9F63_012610</name>
</gene>
<keyword evidence="3" id="KW-1185">Reference proteome</keyword>
<sequence length="63" mass="7035">NILKFVVIFVALWNVAGCNDQVAIIISIPLSVTKLMIVDNVAWGDSCMYLTYQFARVITCLLI</sequence>
<proteinExistence type="predicted"/>
<evidence type="ECO:0000256" key="1">
    <source>
        <dbReference type="SAM" id="SignalP"/>
    </source>
</evidence>
<comment type="caution">
    <text evidence="2">The sequence shown here is derived from an EMBL/GenBank/DDBJ whole genome shotgun (WGS) entry which is preliminary data.</text>
</comment>
<feature type="non-terminal residue" evidence="2">
    <location>
        <position position="63"/>
    </location>
</feature>
<feature type="signal peptide" evidence="1">
    <location>
        <begin position="1"/>
        <end position="17"/>
    </location>
</feature>
<reference evidence="2" key="1">
    <citation type="journal article" date="2023" name="IScience">
        <title>Live-bearing cockroach genome reveals convergent evolutionary mechanisms linked to viviparity in insects and beyond.</title>
        <authorList>
            <person name="Fouks B."/>
            <person name="Harrison M.C."/>
            <person name="Mikhailova A.A."/>
            <person name="Marchal E."/>
            <person name="English S."/>
            <person name="Carruthers M."/>
            <person name="Jennings E.C."/>
            <person name="Chiamaka E.L."/>
            <person name="Frigard R.A."/>
            <person name="Pippel M."/>
            <person name="Attardo G.M."/>
            <person name="Benoit J.B."/>
            <person name="Bornberg-Bauer E."/>
            <person name="Tobe S.S."/>
        </authorList>
    </citation>
    <scope>NUCLEOTIDE SEQUENCE</scope>
    <source>
        <strain evidence="2">Stay&amp;Tobe</strain>
    </source>
</reference>